<dbReference type="InterPro" id="IPR011989">
    <property type="entry name" value="ARM-like"/>
</dbReference>
<dbReference type="GO" id="GO:0005524">
    <property type="term" value="F:ATP binding"/>
    <property type="evidence" value="ECO:0007669"/>
    <property type="project" value="UniProtKB-KW"/>
</dbReference>
<dbReference type="Proteomes" id="UP000038010">
    <property type="component" value="Unassembled WGS sequence"/>
</dbReference>
<dbReference type="GO" id="GO:0016787">
    <property type="term" value="F:hydrolase activity"/>
    <property type="evidence" value="ECO:0007669"/>
    <property type="project" value="UniProtKB-KW"/>
</dbReference>
<dbReference type="CDD" id="cd18808">
    <property type="entry name" value="SF1_C_Upf1"/>
    <property type="match status" value="1"/>
</dbReference>
<feature type="region of interest" description="Disordered" evidence="8">
    <location>
        <begin position="1473"/>
        <end position="1494"/>
    </location>
</feature>
<dbReference type="InterPro" id="IPR056474">
    <property type="entry name" value="SEN1_barrel"/>
</dbReference>
<keyword evidence="3" id="KW-0547">Nucleotide-binding</keyword>
<evidence type="ECO:0000259" key="11">
    <source>
        <dbReference type="Pfam" id="PF13087"/>
    </source>
</evidence>
<feature type="compositionally biased region" description="Low complexity" evidence="8">
    <location>
        <begin position="1813"/>
        <end position="1822"/>
    </location>
</feature>
<dbReference type="InterPro" id="IPR045055">
    <property type="entry name" value="DNA2/NAM7-like"/>
</dbReference>
<dbReference type="CDD" id="cd18042">
    <property type="entry name" value="DEXXQc_SETX"/>
    <property type="match status" value="1"/>
</dbReference>
<dbReference type="Pfam" id="PF12726">
    <property type="entry name" value="SEN1_N"/>
    <property type="match status" value="1"/>
</dbReference>
<evidence type="ECO:0000313" key="14">
    <source>
        <dbReference type="Proteomes" id="UP000038010"/>
    </source>
</evidence>
<evidence type="ECO:0000256" key="1">
    <source>
        <dbReference type="ARBA" id="ARBA00004123"/>
    </source>
</evidence>
<name>A0A0N1HJZ6_9EURO</name>
<evidence type="ECO:0000256" key="4">
    <source>
        <dbReference type="ARBA" id="ARBA00022801"/>
    </source>
</evidence>
<proteinExistence type="inferred from homology"/>
<comment type="subcellular location">
    <subcellularLocation>
        <location evidence="1">Nucleus</location>
    </subcellularLocation>
</comment>
<evidence type="ECO:0000259" key="9">
    <source>
        <dbReference type="Pfam" id="PF12726"/>
    </source>
</evidence>
<dbReference type="VEuPathDB" id="FungiDB:AB675_5970"/>
<evidence type="ECO:0000256" key="7">
    <source>
        <dbReference type="ARBA" id="ARBA00023242"/>
    </source>
</evidence>
<comment type="caution">
    <text evidence="13">The sequence shown here is derived from an EMBL/GenBank/DDBJ whole genome shotgun (WGS) entry which is preliminary data.</text>
</comment>
<evidence type="ECO:0000259" key="12">
    <source>
        <dbReference type="Pfam" id="PF23576"/>
    </source>
</evidence>
<dbReference type="Pfam" id="PF13086">
    <property type="entry name" value="AAA_11"/>
    <property type="match status" value="1"/>
</dbReference>
<dbReference type="FunFam" id="3.40.50.300:FF:001152">
    <property type="entry name" value="tRNA-splicing endonuclease, putative"/>
    <property type="match status" value="1"/>
</dbReference>
<evidence type="ECO:0000313" key="13">
    <source>
        <dbReference type="EMBL" id="KPI36972.1"/>
    </source>
</evidence>
<evidence type="ECO:0000256" key="2">
    <source>
        <dbReference type="ARBA" id="ARBA00007913"/>
    </source>
</evidence>
<comment type="similarity">
    <text evidence="2">Belongs to the DNA2/NAM7 helicase family.</text>
</comment>
<dbReference type="PANTHER" id="PTHR10887">
    <property type="entry name" value="DNA2/NAM7 HELICASE FAMILY"/>
    <property type="match status" value="1"/>
</dbReference>
<evidence type="ECO:0000256" key="3">
    <source>
        <dbReference type="ARBA" id="ARBA00022741"/>
    </source>
</evidence>
<dbReference type="GO" id="GO:0005694">
    <property type="term" value="C:chromosome"/>
    <property type="evidence" value="ECO:0007669"/>
    <property type="project" value="UniProtKB-ARBA"/>
</dbReference>
<feature type="compositionally biased region" description="Low complexity" evidence="8">
    <location>
        <begin position="1843"/>
        <end position="1852"/>
    </location>
</feature>
<dbReference type="Gene3D" id="3.40.50.300">
    <property type="entry name" value="P-loop containing nucleotide triphosphate hydrolases"/>
    <property type="match status" value="2"/>
</dbReference>
<feature type="domain" description="Helicase Sen1 N-terminal" evidence="9">
    <location>
        <begin position="86"/>
        <end position="811"/>
    </location>
</feature>
<dbReference type="SUPFAM" id="SSF48371">
    <property type="entry name" value="ARM repeat"/>
    <property type="match status" value="1"/>
</dbReference>
<keyword evidence="5 13" id="KW-0347">Helicase</keyword>
<gene>
    <name evidence="13" type="ORF">AB675_5970</name>
</gene>
<dbReference type="EMBL" id="LFJN01000027">
    <property type="protein sequence ID" value="KPI36972.1"/>
    <property type="molecule type" value="Genomic_DNA"/>
</dbReference>
<dbReference type="PANTHER" id="PTHR10887:SF495">
    <property type="entry name" value="HELICASE SENATAXIN ISOFORM X1-RELATED"/>
    <property type="match status" value="1"/>
</dbReference>
<dbReference type="GeneID" id="28738104"/>
<feature type="compositionally biased region" description="Basic and acidic residues" evidence="8">
    <location>
        <begin position="1477"/>
        <end position="1494"/>
    </location>
</feature>
<dbReference type="InterPro" id="IPR041679">
    <property type="entry name" value="DNA2/NAM7-like_C"/>
</dbReference>
<keyword evidence="6" id="KW-0067">ATP-binding</keyword>
<protein>
    <submittedName>
        <fullName evidence="13">Helicase SEN1</fullName>
    </submittedName>
</protein>
<dbReference type="Gene3D" id="1.25.10.10">
    <property type="entry name" value="Leucine-rich Repeat Variant"/>
    <property type="match status" value="1"/>
</dbReference>
<dbReference type="OrthoDB" id="6513042at2759"/>
<keyword evidence="4" id="KW-0378">Hydrolase</keyword>
<dbReference type="FunFam" id="3.40.50.300:FF:000326">
    <property type="entry name" value="P-loop containing nucleoside triphosphate hydrolase"/>
    <property type="match status" value="1"/>
</dbReference>
<dbReference type="GO" id="GO:0016604">
    <property type="term" value="C:nuclear body"/>
    <property type="evidence" value="ECO:0007669"/>
    <property type="project" value="TreeGrafter"/>
</dbReference>
<dbReference type="GO" id="GO:0001147">
    <property type="term" value="F:transcription termination site sequence-specific DNA binding"/>
    <property type="evidence" value="ECO:0007669"/>
    <property type="project" value="TreeGrafter"/>
</dbReference>
<dbReference type="STRING" id="1664694.A0A0N1HJZ6"/>
<dbReference type="InterPro" id="IPR047187">
    <property type="entry name" value="SF1_C_Upf1"/>
</dbReference>
<dbReference type="InterPro" id="IPR041677">
    <property type="entry name" value="DNA2/NAM7_AAA_11"/>
</dbReference>
<evidence type="ECO:0000256" key="6">
    <source>
        <dbReference type="ARBA" id="ARBA00022840"/>
    </source>
</evidence>
<feature type="region of interest" description="Disordered" evidence="8">
    <location>
        <begin position="1959"/>
        <end position="2045"/>
    </location>
</feature>
<dbReference type="GO" id="GO:0006369">
    <property type="term" value="P:termination of RNA polymerase II transcription"/>
    <property type="evidence" value="ECO:0007669"/>
    <property type="project" value="TreeGrafter"/>
</dbReference>
<organism evidence="13 14">
    <name type="scientific">Cyphellophora attinorum</name>
    <dbReference type="NCBI Taxonomy" id="1664694"/>
    <lineage>
        <taxon>Eukaryota</taxon>
        <taxon>Fungi</taxon>
        <taxon>Dikarya</taxon>
        <taxon>Ascomycota</taxon>
        <taxon>Pezizomycotina</taxon>
        <taxon>Eurotiomycetes</taxon>
        <taxon>Chaetothyriomycetidae</taxon>
        <taxon>Chaetothyriales</taxon>
        <taxon>Cyphellophoraceae</taxon>
        <taxon>Cyphellophora</taxon>
    </lineage>
</organism>
<feature type="region of interest" description="Disordered" evidence="8">
    <location>
        <begin position="1009"/>
        <end position="1028"/>
    </location>
</feature>
<dbReference type="GO" id="GO:0004386">
    <property type="term" value="F:helicase activity"/>
    <property type="evidence" value="ECO:0007669"/>
    <property type="project" value="UniProtKB-KW"/>
</dbReference>
<feature type="domain" description="Helicase SEN1 beta-barrel" evidence="12">
    <location>
        <begin position="1137"/>
        <end position="1236"/>
    </location>
</feature>
<feature type="domain" description="DNA2/NAM7 helicase-like C-terminal" evidence="11">
    <location>
        <begin position="1577"/>
        <end position="1772"/>
    </location>
</feature>
<sequence length="2045" mass="228744">MSELIPPLLELQRLGPNIHLLCPRQDEDDQDRYEEDIQGAELSETQDTARRKRIQDARQRREKFISCLQLLAYDGNESEKYQRMIWDTLDETLGKCDICIRNYYVEKLRFLSKLREEYEEPDVQQFFGLIDRRDISRIKKGLDAAEEVLRAQPEQKRGVAVLEPAQLHALFEALLCEAFLKDEDAVAKHFDEPFRLIQTKKPLKIREILPSTVRFLFSSKTLRLNWATSTWARLDRSPSKLEWTWSIQDQLQQRLQQSVDAASIARFWSGMMVIVRTLSEDMITHQLFDLQPKICTAALDHLHKPTSAVPFITQSLATILTKAPKAFWQMLGPISTQTIAEQIFGSPRFTKALNETTADENSTLSVLQWAVPLLSSLEIGNRPAACEALSTQLFDKLHVLEVSEDGKKACFETAVKVMLKTVVSFSAETDDKAPPSRIVVQTVLKTIGDHLPDLLDPRKVGITSELSKNAQRGVLDIVRNSIALECQLLRWEFRSLYDKKTLPSEPTGFAKSVWNAIITALRSDNTALSQDFLLGLSALGALEQFRVRGNDISSTLAKQKLAFNTAYKDVCNAVCKALETIADFDPEHLDTLYKKQDTSMQLIASLFSSDEGIQQAATSLIKNISGEPSRRDALTHILDAFFAPTIWSLCWALRRISHMRTFSPVPQMVSACMDIIEVLCDSSSGKLRTRRSVDAKEKQSVQSLWSYMWLALRTIFQKMEDWSNEVHDKPLMTEVCRDTMQMAQALFEEYQVFASFLKKRESDKEDSDFSKHLLASTGNGGRDLGSPVSTIAVMAKWLRLRDQYLAETLVKLLTNMLSRLKSQAVNIDIDGLDYISNVATTNVVRTILTDREKATLIRALENYTGKQMSKPVGKVQTKLEMRQWAAAKDSGSVSASSSRRQSGDDFGDDDILDVDFAQLTKNYAGLQKDKKLPSSQFASAVNKSSILAKKAESYAVQKAAQKDKERSAFLLERKKTEEQRKLRDKQNAAKMKGKVLGEGMGLLGKEHAAPTESSMMVSSESESDSDEDIGRVQKLPNNVPYTQSTKAVPQGPTKIKKRVQSQKDIRSRLAPDLTGLHKTILAWDFFADTDLPPNSTKTDYTLVTNTFKDVQDYQKTFEPLLILEGWQAFRAAREDGTFKPFEIKIANSLLIDSFFEVNVSMPMQQGNDLGLGPTDVVLLSKSDRPTSDPDQPHCLARIKEIKRQKGEFQIVFRINAAGNPLRPHLNDKATIWAAQILSLTTLEREYGALTALPYYDLVQEAITATPSPLLNYSSEEVQPLIRTYDVNEAQAKAVKSAVDNDGFTLVQGPPGSGKTKTICAIVGALMTGHVSSKSRSGPQLNTQQSAPRAEKRLMVCAPSNAAVDELVMRLKQGLKLADGTTTKINVVRLGRSDAINSNVMDVTLEELVKAKLNVGPKEEKEDIHKYMMDHKKVSTEIIELRNSIDAKRQRGETVSDQDNNAYDGLKRKKTQLGSKIDQLKDKANQESRSADLNRRRVQQEVLDSAHVLCATLSGSGHDLFQSLNVEFETVIIDEAAQSIELSALIPLKYGCSKCILVGDPKQLPPTVLSREAARFQYEQSLFARMEKNHKKNIHLLDTQYRMHPEISLFPSRTFYDSRLKDGAGMAKLRARPWHHSSILAPYRFFDIQGMSESSTKGHSLINIAEINIAMALYDRLTTDVRKYNFRGKIGVITPYKGQLRELKSRFRIRYGEDITSAVEFNTTDAFQGRESEIIIFSCVRASTKGIGFLNDIRRMNVGLTRAKCSLWVLGNSGALNQGEFWRGLISDAKSRKLYTDGDDDVDMADVHSDSRSESSAQSRESSVGVATPVVAKPPARPADNLSRKSSSSSILSVNRPETVRKESLKTALSHVEPPIEHQRTTSPITNIDRSRPCGEVGHKFTACTVPRKLWLTSDQQAEVIKQEERFKAKREKDLAKWRAKQLGEHAGVIPEVKSSYVEGAPTEPKRKRDEGASAIAGSGKVKVPRTDGPADDGQTGVSANSNGIRVPYNGTSSGGNGMAKKVLAQPPPVVKKKKTNADAMFMKRK</sequence>
<keyword evidence="14" id="KW-1185">Reference proteome</keyword>
<feature type="region of interest" description="Disordered" evidence="8">
    <location>
        <begin position="1796"/>
        <end position="1868"/>
    </location>
</feature>
<dbReference type="InterPro" id="IPR027417">
    <property type="entry name" value="P-loop_NTPase"/>
</dbReference>
<dbReference type="InterPro" id="IPR024481">
    <property type="entry name" value="Helicase_Sen1_N"/>
</dbReference>
<accession>A0A0N1HJZ6</accession>
<feature type="domain" description="DNA2/NAM7 helicase helicase" evidence="10">
    <location>
        <begin position="1286"/>
        <end position="1570"/>
    </location>
</feature>
<evidence type="ECO:0000256" key="5">
    <source>
        <dbReference type="ARBA" id="ARBA00022806"/>
    </source>
</evidence>
<dbReference type="Pfam" id="PF23576">
    <property type="entry name" value="SEN1_barrel"/>
    <property type="match status" value="1"/>
</dbReference>
<evidence type="ECO:0000256" key="8">
    <source>
        <dbReference type="SAM" id="MobiDB-lite"/>
    </source>
</evidence>
<evidence type="ECO:0000259" key="10">
    <source>
        <dbReference type="Pfam" id="PF13086"/>
    </source>
</evidence>
<dbReference type="Pfam" id="PF13087">
    <property type="entry name" value="AAA_12"/>
    <property type="match status" value="1"/>
</dbReference>
<dbReference type="RefSeq" id="XP_017996935.1">
    <property type="nucleotide sequence ID" value="XM_018146224.1"/>
</dbReference>
<reference evidence="13 14" key="1">
    <citation type="submission" date="2015-06" db="EMBL/GenBank/DDBJ databases">
        <title>Draft genome of the ant-associated black yeast Phialophora attae CBS 131958.</title>
        <authorList>
            <person name="Moreno L.F."/>
            <person name="Stielow B.J."/>
            <person name="de Hoog S."/>
            <person name="Vicente V.A."/>
            <person name="Weiss V.A."/>
            <person name="de Vries M."/>
            <person name="Cruz L.M."/>
            <person name="Souza E.M."/>
        </authorList>
    </citation>
    <scope>NUCLEOTIDE SEQUENCE [LARGE SCALE GENOMIC DNA]</scope>
    <source>
        <strain evidence="13 14">CBS 131958</strain>
    </source>
</reference>
<dbReference type="InterPro" id="IPR016024">
    <property type="entry name" value="ARM-type_fold"/>
</dbReference>
<feature type="region of interest" description="Disordered" evidence="8">
    <location>
        <begin position="1448"/>
        <end position="1467"/>
    </location>
</feature>
<keyword evidence="7" id="KW-0539">Nucleus</keyword>
<dbReference type="SUPFAM" id="SSF52540">
    <property type="entry name" value="P-loop containing nucleoside triphosphate hydrolases"/>
    <property type="match status" value="1"/>
</dbReference>